<dbReference type="OrthoDB" id="10488432at2759"/>
<feature type="region of interest" description="Disordered" evidence="1">
    <location>
        <begin position="172"/>
        <end position="206"/>
    </location>
</feature>
<keyword evidence="2" id="KW-0732">Signal</keyword>
<dbReference type="GeneID" id="17045820"/>
<evidence type="ECO:0000313" key="4">
    <source>
        <dbReference type="Proteomes" id="UP000007264"/>
    </source>
</evidence>
<feature type="signal peptide" evidence="2">
    <location>
        <begin position="1"/>
        <end position="23"/>
    </location>
</feature>
<dbReference type="Proteomes" id="UP000007264">
    <property type="component" value="Unassembled WGS sequence"/>
</dbReference>
<keyword evidence="4" id="KW-1185">Reference proteome</keyword>
<sequence length="206" mass="20598">MGACKPTLCVLATALCLSYPVNGMDYITGQSHRRSLQQGPGGITCQGQYQSAQYRCMSLTSRPNNYQFCVRLCDTSLGRNRDTSADSSLVGSGGSGNSTSPTLGGSGGLGGASLGGAGLGSGGGGGAGSCTPCQDTQQQCQQGSSGGGVSQQYYRPYVNRYYTGLGCQDTGPFVRPAGFSASPSSSPSSSPSGSPGSSPRASPSPA</sequence>
<accession>I0ZAY6</accession>
<dbReference type="AlphaFoldDB" id="I0ZAY6"/>
<evidence type="ECO:0000313" key="3">
    <source>
        <dbReference type="EMBL" id="EIE27805.1"/>
    </source>
</evidence>
<name>I0ZAY6_COCSC</name>
<feature type="region of interest" description="Disordered" evidence="1">
    <location>
        <begin position="81"/>
        <end position="109"/>
    </location>
</feature>
<protein>
    <submittedName>
        <fullName evidence="3">Uncharacterized protein</fullName>
    </submittedName>
</protein>
<organism evidence="3 4">
    <name type="scientific">Coccomyxa subellipsoidea (strain C-169)</name>
    <name type="common">Green microalga</name>
    <dbReference type="NCBI Taxonomy" id="574566"/>
    <lineage>
        <taxon>Eukaryota</taxon>
        <taxon>Viridiplantae</taxon>
        <taxon>Chlorophyta</taxon>
        <taxon>core chlorophytes</taxon>
        <taxon>Trebouxiophyceae</taxon>
        <taxon>Trebouxiophyceae incertae sedis</taxon>
        <taxon>Coccomyxaceae</taxon>
        <taxon>Coccomyxa</taxon>
        <taxon>Coccomyxa subellipsoidea</taxon>
    </lineage>
</organism>
<dbReference type="KEGG" id="csl:COCSUDRAFT_32113"/>
<proteinExistence type="predicted"/>
<evidence type="ECO:0000256" key="2">
    <source>
        <dbReference type="SAM" id="SignalP"/>
    </source>
</evidence>
<gene>
    <name evidence="3" type="ORF">COCSUDRAFT_32113</name>
</gene>
<dbReference type="EMBL" id="AGSI01000001">
    <property type="protein sequence ID" value="EIE27805.1"/>
    <property type="molecule type" value="Genomic_DNA"/>
</dbReference>
<feature type="compositionally biased region" description="Low complexity" evidence="1">
    <location>
        <begin position="176"/>
        <end position="206"/>
    </location>
</feature>
<feature type="chain" id="PRO_5003637672" evidence="2">
    <location>
        <begin position="24"/>
        <end position="206"/>
    </location>
</feature>
<dbReference type="RefSeq" id="XP_005652349.1">
    <property type="nucleotide sequence ID" value="XM_005652292.1"/>
</dbReference>
<comment type="caution">
    <text evidence="3">The sequence shown here is derived from an EMBL/GenBank/DDBJ whole genome shotgun (WGS) entry which is preliminary data.</text>
</comment>
<reference evidence="3 4" key="1">
    <citation type="journal article" date="2012" name="Genome Biol.">
        <title>The genome of the polar eukaryotic microalga coccomyxa subellipsoidea reveals traits of cold adaptation.</title>
        <authorList>
            <person name="Blanc G."/>
            <person name="Agarkova I."/>
            <person name="Grimwood J."/>
            <person name="Kuo A."/>
            <person name="Brueggeman A."/>
            <person name="Dunigan D."/>
            <person name="Gurnon J."/>
            <person name="Ladunga I."/>
            <person name="Lindquist E."/>
            <person name="Lucas S."/>
            <person name="Pangilinan J."/>
            <person name="Proschold T."/>
            <person name="Salamov A."/>
            <person name="Schmutz J."/>
            <person name="Weeks D."/>
            <person name="Yamada T."/>
            <person name="Claverie J.M."/>
            <person name="Grigoriev I."/>
            <person name="Van Etten J."/>
            <person name="Lomsadze A."/>
            <person name="Borodovsky M."/>
        </authorList>
    </citation>
    <scope>NUCLEOTIDE SEQUENCE [LARGE SCALE GENOMIC DNA]</scope>
    <source>
        <strain evidence="3 4">C-169</strain>
    </source>
</reference>
<evidence type="ECO:0000256" key="1">
    <source>
        <dbReference type="SAM" id="MobiDB-lite"/>
    </source>
</evidence>